<sequence length="204" mass="22552">MTRESKYGGGTMYWVETAVKGQAHGILGAVPSASPSQPAENEIAKALRLSGFPEVEKPMVASQHATKVLGGIQKRIVKLHELSDKINAIHGEPSDLLKRMKEKIDGLKSTLTKNVDELNGFYSDGVVDGFTEQCSEALMLEPRARSLITEHEKQRRRALADQQQQPPRKRLRTDQGTPKSKAKAKAKTAPKPATKKRSTKREED</sequence>
<keyword evidence="5" id="KW-1185">Reference proteome</keyword>
<organism evidence="3">
    <name type="scientific">Cladocopium goreaui</name>
    <dbReference type="NCBI Taxonomy" id="2562237"/>
    <lineage>
        <taxon>Eukaryota</taxon>
        <taxon>Sar</taxon>
        <taxon>Alveolata</taxon>
        <taxon>Dinophyceae</taxon>
        <taxon>Suessiales</taxon>
        <taxon>Symbiodiniaceae</taxon>
        <taxon>Cladocopium</taxon>
    </lineage>
</organism>
<name>A0A9P1GCY8_9DINO</name>
<dbReference type="EMBL" id="CAMXCT030004537">
    <property type="protein sequence ID" value="CAL4796788.1"/>
    <property type="molecule type" value="Genomic_DNA"/>
</dbReference>
<dbReference type="EMBL" id="CAMXCT010000371">
    <property type="protein sequence ID" value="CAI3977886.1"/>
    <property type="molecule type" value="Genomic_DNA"/>
</dbReference>
<evidence type="ECO:0000313" key="2">
    <source>
        <dbReference type="EMBL" id="CAI3977886.1"/>
    </source>
</evidence>
<evidence type="ECO:0000313" key="5">
    <source>
        <dbReference type="Proteomes" id="UP001152797"/>
    </source>
</evidence>
<feature type="region of interest" description="Disordered" evidence="1">
    <location>
        <begin position="150"/>
        <end position="204"/>
    </location>
</feature>
<dbReference type="EMBL" id="CAMXCT020004537">
    <property type="protein sequence ID" value="CAL1162851.1"/>
    <property type="molecule type" value="Genomic_DNA"/>
</dbReference>
<dbReference type="EMBL" id="CAMXCT020000371">
    <property type="protein sequence ID" value="CAL1131261.1"/>
    <property type="molecule type" value="Genomic_DNA"/>
</dbReference>
<dbReference type="EMBL" id="CAMXCT030000371">
    <property type="protein sequence ID" value="CAL4765198.1"/>
    <property type="molecule type" value="Genomic_DNA"/>
</dbReference>
<evidence type="ECO:0000313" key="4">
    <source>
        <dbReference type="EMBL" id="CAL1131261.1"/>
    </source>
</evidence>
<reference evidence="4" key="2">
    <citation type="submission" date="2024-04" db="EMBL/GenBank/DDBJ databases">
        <authorList>
            <person name="Chen Y."/>
            <person name="Shah S."/>
            <person name="Dougan E. K."/>
            <person name="Thang M."/>
            <person name="Chan C."/>
        </authorList>
    </citation>
    <scope>NUCLEOTIDE SEQUENCE [LARGE SCALE GENOMIC DNA]</scope>
</reference>
<comment type="caution">
    <text evidence="3">The sequence shown here is derived from an EMBL/GenBank/DDBJ whole genome shotgun (WGS) entry which is preliminary data.</text>
</comment>
<evidence type="ECO:0000313" key="3">
    <source>
        <dbReference type="EMBL" id="CAI4009476.1"/>
    </source>
</evidence>
<protein>
    <submittedName>
        <fullName evidence="3">Uncharacterized protein</fullName>
    </submittedName>
</protein>
<dbReference type="Proteomes" id="UP001152797">
    <property type="component" value="Unassembled WGS sequence"/>
</dbReference>
<dbReference type="AlphaFoldDB" id="A0A9P1GCY8"/>
<dbReference type="EMBL" id="CAMXCT010004537">
    <property type="protein sequence ID" value="CAI4009476.1"/>
    <property type="molecule type" value="Genomic_DNA"/>
</dbReference>
<gene>
    <name evidence="3" type="ORF">C1SCF055_LOCUS34832</name>
    <name evidence="2" type="ORF">C1SCF055_LOCUS5985</name>
</gene>
<proteinExistence type="predicted"/>
<reference evidence="3" key="1">
    <citation type="submission" date="2022-10" db="EMBL/GenBank/DDBJ databases">
        <authorList>
            <person name="Chen Y."/>
            <person name="Dougan E. K."/>
            <person name="Chan C."/>
            <person name="Rhodes N."/>
            <person name="Thang M."/>
        </authorList>
    </citation>
    <scope>NUCLEOTIDE SEQUENCE</scope>
</reference>
<feature type="compositionally biased region" description="Basic residues" evidence="1">
    <location>
        <begin position="180"/>
        <end position="204"/>
    </location>
</feature>
<evidence type="ECO:0000256" key="1">
    <source>
        <dbReference type="SAM" id="MobiDB-lite"/>
    </source>
</evidence>
<accession>A0A9P1GCY8</accession>